<dbReference type="PROSITE" id="PS50088">
    <property type="entry name" value="ANK_REPEAT"/>
    <property type="match status" value="2"/>
</dbReference>
<dbReference type="STRING" id="356882.A0A423WTU2"/>
<dbReference type="EMBL" id="LKEA01000009">
    <property type="protein sequence ID" value="ROW06950.1"/>
    <property type="molecule type" value="Genomic_DNA"/>
</dbReference>
<comment type="caution">
    <text evidence="4">The sequence shown here is derived from an EMBL/GenBank/DDBJ whole genome shotgun (WGS) entry which is preliminary data.</text>
</comment>
<dbReference type="InterPro" id="IPR002110">
    <property type="entry name" value="Ankyrin_rpt"/>
</dbReference>
<organism evidence="4 5">
    <name type="scientific">Cytospora schulzeri</name>
    <dbReference type="NCBI Taxonomy" id="448051"/>
    <lineage>
        <taxon>Eukaryota</taxon>
        <taxon>Fungi</taxon>
        <taxon>Dikarya</taxon>
        <taxon>Ascomycota</taxon>
        <taxon>Pezizomycotina</taxon>
        <taxon>Sordariomycetes</taxon>
        <taxon>Sordariomycetidae</taxon>
        <taxon>Diaporthales</taxon>
        <taxon>Cytosporaceae</taxon>
        <taxon>Cytospora</taxon>
    </lineage>
</organism>
<gene>
    <name evidence="4" type="ORF">VMCG_04084</name>
</gene>
<dbReference type="SMART" id="SM00248">
    <property type="entry name" value="ANK"/>
    <property type="match status" value="6"/>
</dbReference>
<sequence length="307" mass="33687">MLGHALEEATKCGHAAVVHLLVSEYNASLEGPLDIKALHLAAAEGHNEAVDVLLDCGVDIESQDYEDATPLMLACLRGKVNTAKVLLMKRANPDYTGVKAFKYAPIHIAAREGLPVLVRVLIDAGAWEDPRLEKPDCDTPLHQDVRWSQPDRDDQYVEVAKVLLRFPGFGARVNALSGGGNSPLHIAIGKDNCSKNMVRVLLEFDANIDKLDESGWSPLFYAVFLNETHIARLLCGLGDKDDSPFLFYVAIRGNEDRVRQVLDAGCQKMGEDKWGRTAYDVALDPKVRDLLAPATGATAQAMRREEC</sequence>
<feature type="repeat" description="ANK" evidence="3">
    <location>
        <begin position="33"/>
        <end position="65"/>
    </location>
</feature>
<feature type="repeat" description="ANK" evidence="3">
    <location>
        <begin position="179"/>
        <end position="213"/>
    </location>
</feature>
<evidence type="ECO:0000256" key="3">
    <source>
        <dbReference type="PROSITE-ProRule" id="PRU00023"/>
    </source>
</evidence>
<keyword evidence="2 3" id="KW-0040">ANK repeat</keyword>
<dbReference type="Proteomes" id="UP000283895">
    <property type="component" value="Unassembled WGS sequence"/>
</dbReference>
<keyword evidence="1" id="KW-0677">Repeat</keyword>
<reference evidence="4 5" key="1">
    <citation type="submission" date="2015-09" db="EMBL/GenBank/DDBJ databases">
        <title>Host preference determinants of Valsa canker pathogens revealed by comparative genomics.</title>
        <authorList>
            <person name="Yin Z."/>
            <person name="Huang L."/>
        </authorList>
    </citation>
    <scope>NUCLEOTIDE SEQUENCE [LARGE SCALE GENOMIC DNA]</scope>
    <source>
        <strain evidence="4 5">03-1</strain>
    </source>
</reference>
<dbReference type="PANTHER" id="PTHR24166:SF48">
    <property type="entry name" value="PROTEIN VAPYRIN"/>
    <property type="match status" value="1"/>
</dbReference>
<dbReference type="InterPro" id="IPR050889">
    <property type="entry name" value="Dendritic_Spine_Reg/Scaffold"/>
</dbReference>
<dbReference type="PROSITE" id="PS50297">
    <property type="entry name" value="ANK_REP_REGION"/>
    <property type="match status" value="2"/>
</dbReference>
<evidence type="ECO:0000313" key="4">
    <source>
        <dbReference type="EMBL" id="ROW06950.1"/>
    </source>
</evidence>
<dbReference type="SUPFAM" id="SSF48403">
    <property type="entry name" value="Ankyrin repeat"/>
    <property type="match status" value="1"/>
</dbReference>
<evidence type="ECO:0000256" key="1">
    <source>
        <dbReference type="ARBA" id="ARBA00022737"/>
    </source>
</evidence>
<accession>A0A423WTU2</accession>
<dbReference type="Pfam" id="PF12796">
    <property type="entry name" value="Ank_2"/>
    <property type="match status" value="2"/>
</dbReference>
<keyword evidence="5" id="KW-1185">Reference proteome</keyword>
<dbReference type="InterPro" id="IPR036770">
    <property type="entry name" value="Ankyrin_rpt-contain_sf"/>
</dbReference>
<proteinExistence type="predicted"/>
<protein>
    <submittedName>
        <fullName evidence="4">Uncharacterized protein</fullName>
    </submittedName>
</protein>
<evidence type="ECO:0000256" key="2">
    <source>
        <dbReference type="ARBA" id="ARBA00023043"/>
    </source>
</evidence>
<name>A0A423WTU2_9PEZI</name>
<dbReference type="PANTHER" id="PTHR24166">
    <property type="entry name" value="ROLLING PEBBLES, ISOFORM B"/>
    <property type="match status" value="1"/>
</dbReference>
<evidence type="ECO:0000313" key="5">
    <source>
        <dbReference type="Proteomes" id="UP000283895"/>
    </source>
</evidence>
<dbReference type="Gene3D" id="1.25.40.20">
    <property type="entry name" value="Ankyrin repeat-containing domain"/>
    <property type="match status" value="1"/>
</dbReference>
<dbReference type="OrthoDB" id="341259at2759"/>
<dbReference type="AlphaFoldDB" id="A0A423WTU2"/>